<dbReference type="KEGG" id="nib:GU926_01725"/>
<keyword evidence="2" id="KW-1185">Reference proteome</keyword>
<evidence type="ECO:0000313" key="2">
    <source>
        <dbReference type="Proteomes" id="UP000464214"/>
    </source>
</evidence>
<evidence type="ECO:0008006" key="3">
    <source>
        <dbReference type="Google" id="ProtNLM"/>
    </source>
</evidence>
<gene>
    <name evidence="1" type="ORF">GU926_01725</name>
</gene>
<protein>
    <recommendedName>
        <fullName evidence="3">DUF1963 domain-containing protein</fullName>
    </recommendedName>
</protein>
<dbReference type="RefSeq" id="WP_160688446.1">
    <property type="nucleotide sequence ID" value="NZ_CP047897.1"/>
</dbReference>
<evidence type="ECO:0000313" key="1">
    <source>
        <dbReference type="EMBL" id="QHL86231.1"/>
    </source>
</evidence>
<dbReference type="EMBL" id="CP047897">
    <property type="protein sequence ID" value="QHL86231.1"/>
    <property type="molecule type" value="Genomic_DNA"/>
</dbReference>
<sequence length="219" mass="25534">MNLLKRIMNIQSQLEFVEDIGGPHQLGGEIPNDFKVPSNEFKGGFQYLGYIDNQDKIFDWLPFKLHLICPIFLDFDYIFLDYENPKEPKLIYPLNTSEITTAYDELDKDSTVTYKSLRCYLKPFKGVDDDNEFEIIGLAGKPHWIQAEDYPICPKTNKKMKFVCQLMSNGHVKTMAKNFKGESDYYEGIFNEMNFWCDGALKVFFEPNSRIACYFIQST</sequence>
<reference evidence="1 2" key="1">
    <citation type="submission" date="2020-01" db="EMBL/GenBank/DDBJ databases">
        <authorList>
            <person name="Kim M."/>
        </authorList>
    </citation>
    <scope>NUCLEOTIDE SEQUENCE [LARGE SCALE GENOMIC DNA]</scope>
    <source>
        <strain evidence="1 2">BT10</strain>
    </source>
</reference>
<accession>A0A6P1NX63</accession>
<proteinExistence type="predicted"/>
<dbReference type="AlphaFoldDB" id="A0A6P1NX63"/>
<name>A0A6P1NX63_9BACT</name>
<dbReference type="Proteomes" id="UP000464214">
    <property type="component" value="Chromosome"/>
</dbReference>
<organism evidence="1 2">
    <name type="scientific">Nibribacter ruber</name>
    <dbReference type="NCBI Taxonomy" id="2698458"/>
    <lineage>
        <taxon>Bacteria</taxon>
        <taxon>Pseudomonadati</taxon>
        <taxon>Bacteroidota</taxon>
        <taxon>Cytophagia</taxon>
        <taxon>Cytophagales</taxon>
        <taxon>Hymenobacteraceae</taxon>
        <taxon>Nibribacter</taxon>
    </lineage>
</organism>